<accession>A0A0B1PFY9</accession>
<feature type="transmembrane region" description="Helical" evidence="7">
    <location>
        <begin position="395"/>
        <end position="421"/>
    </location>
</feature>
<dbReference type="PRINTS" id="PR00171">
    <property type="entry name" value="SUGRTRNSPORT"/>
</dbReference>
<dbReference type="PANTHER" id="PTHR23503:SF8">
    <property type="entry name" value="FACILITATED GLUCOSE TRANSPORTER PROTEIN 1"/>
    <property type="match status" value="1"/>
</dbReference>
<dbReference type="InterPro" id="IPR003663">
    <property type="entry name" value="Sugar/inositol_transpt"/>
</dbReference>
<evidence type="ECO:0000256" key="6">
    <source>
        <dbReference type="ARBA" id="ARBA00023136"/>
    </source>
</evidence>
<evidence type="ECO:0000313" key="9">
    <source>
        <dbReference type="EMBL" id="KHJ35504.1"/>
    </source>
</evidence>
<feature type="transmembrane region" description="Helical" evidence="7">
    <location>
        <begin position="189"/>
        <end position="210"/>
    </location>
</feature>
<dbReference type="GO" id="GO:0015149">
    <property type="term" value="F:hexose transmembrane transporter activity"/>
    <property type="evidence" value="ECO:0007669"/>
    <property type="project" value="TreeGrafter"/>
</dbReference>
<organism evidence="9 10">
    <name type="scientific">Uncinula necator</name>
    <name type="common">Grape powdery mildew</name>
    <dbReference type="NCBI Taxonomy" id="52586"/>
    <lineage>
        <taxon>Eukaryota</taxon>
        <taxon>Fungi</taxon>
        <taxon>Dikarya</taxon>
        <taxon>Ascomycota</taxon>
        <taxon>Pezizomycotina</taxon>
        <taxon>Leotiomycetes</taxon>
        <taxon>Erysiphales</taxon>
        <taxon>Erysiphaceae</taxon>
        <taxon>Erysiphe</taxon>
    </lineage>
</organism>
<dbReference type="OMA" id="WAITASF"/>
<comment type="subcellular location">
    <subcellularLocation>
        <location evidence="1">Membrane</location>
        <topology evidence="1">Multi-pass membrane protein</topology>
    </subcellularLocation>
</comment>
<keyword evidence="4 7" id="KW-0812">Transmembrane</keyword>
<dbReference type="InterPro" id="IPR020846">
    <property type="entry name" value="MFS_dom"/>
</dbReference>
<dbReference type="InterPro" id="IPR045263">
    <property type="entry name" value="GLUT"/>
</dbReference>
<feature type="transmembrane region" description="Helical" evidence="7">
    <location>
        <begin position="160"/>
        <end position="183"/>
    </location>
</feature>
<comment type="similarity">
    <text evidence="2">Belongs to the major facilitator superfamily. Sugar transporter (TC 2.A.1.1) family.</text>
</comment>
<keyword evidence="5 7" id="KW-1133">Transmembrane helix</keyword>
<feature type="transmembrane region" description="Helical" evidence="7">
    <location>
        <begin position="12"/>
        <end position="31"/>
    </location>
</feature>
<dbReference type="InterPro" id="IPR005828">
    <property type="entry name" value="MFS_sugar_transport-like"/>
</dbReference>
<evidence type="ECO:0000256" key="3">
    <source>
        <dbReference type="ARBA" id="ARBA00022448"/>
    </source>
</evidence>
<dbReference type="HOGENOM" id="CLU_001265_30_5_1"/>
<dbReference type="GO" id="GO:0016020">
    <property type="term" value="C:membrane"/>
    <property type="evidence" value="ECO:0007669"/>
    <property type="project" value="UniProtKB-SubCell"/>
</dbReference>
<feature type="transmembrane region" description="Helical" evidence="7">
    <location>
        <begin position="464"/>
        <end position="485"/>
    </location>
</feature>
<feature type="transmembrane region" description="Helical" evidence="7">
    <location>
        <begin position="433"/>
        <end position="452"/>
    </location>
</feature>
<keyword evidence="3" id="KW-0813">Transport</keyword>
<keyword evidence="10" id="KW-1185">Reference proteome</keyword>
<dbReference type="AlphaFoldDB" id="A0A0B1PFY9"/>
<dbReference type="EMBL" id="JNVN01000370">
    <property type="protein sequence ID" value="KHJ35504.1"/>
    <property type="molecule type" value="Genomic_DNA"/>
</dbReference>
<dbReference type="SUPFAM" id="SSF103473">
    <property type="entry name" value="MFS general substrate transporter"/>
    <property type="match status" value="1"/>
</dbReference>
<name>A0A0B1PFY9_UNCNE</name>
<evidence type="ECO:0000256" key="5">
    <source>
        <dbReference type="ARBA" id="ARBA00022989"/>
    </source>
</evidence>
<evidence type="ECO:0000256" key="2">
    <source>
        <dbReference type="ARBA" id="ARBA00010992"/>
    </source>
</evidence>
<gene>
    <name evidence="9" type="ORF">EV44_g5795</name>
</gene>
<dbReference type="Gene3D" id="1.20.1250.20">
    <property type="entry name" value="MFS general substrate transporter like domains"/>
    <property type="match status" value="1"/>
</dbReference>
<reference evidence="9 10" key="1">
    <citation type="journal article" date="2014" name="BMC Genomics">
        <title>Adaptive genomic structural variation in the grape powdery mildew pathogen, Erysiphe necator.</title>
        <authorList>
            <person name="Jones L."/>
            <person name="Riaz S."/>
            <person name="Morales-Cruz A."/>
            <person name="Amrine K.C."/>
            <person name="McGuire B."/>
            <person name="Gubler W.D."/>
            <person name="Walker M.A."/>
            <person name="Cantu D."/>
        </authorList>
    </citation>
    <scope>NUCLEOTIDE SEQUENCE [LARGE SCALE GENOMIC DNA]</scope>
    <source>
        <strain evidence="10">c</strain>
    </source>
</reference>
<feature type="transmembrane region" description="Helical" evidence="7">
    <location>
        <begin position="299"/>
        <end position="320"/>
    </location>
</feature>
<proteinExistence type="inferred from homology"/>
<feature type="transmembrane region" description="Helical" evidence="7">
    <location>
        <begin position="340"/>
        <end position="362"/>
    </location>
</feature>
<dbReference type="PROSITE" id="PS50850">
    <property type="entry name" value="MFS"/>
    <property type="match status" value="1"/>
</dbReference>
<dbReference type="PANTHER" id="PTHR23503">
    <property type="entry name" value="SOLUTE CARRIER FAMILY 2"/>
    <property type="match status" value="1"/>
</dbReference>
<feature type="transmembrane region" description="Helical" evidence="7">
    <location>
        <begin position="71"/>
        <end position="91"/>
    </location>
</feature>
<evidence type="ECO:0000259" key="8">
    <source>
        <dbReference type="PROSITE" id="PS50850"/>
    </source>
</evidence>
<dbReference type="PROSITE" id="PS00217">
    <property type="entry name" value="SUGAR_TRANSPORT_2"/>
    <property type="match status" value="1"/>
</dbReference>
<evidence type="ECO:0000256" key="7">
    <source>
        <dbReference type="SAM" id="Phobius"/>
    </source>
</evidence>
<evidence type="ECO:0000313" key="10">
    <source>
        <dbReference type="Proteomes" id="UP000030854"/>
    </source>
</evidence>
<feature type="domain" description="Major facilitator superfamily (MFS) profile" evidence="8">
    <location>
        <begin position="18"/>
        <end position="489"/>
    </location>
</feature>
<evidence type="ECO:0000256" key="1">
    <source>
        <dbReference type="ARBA" id="ARBA00004141"/>
    </source>
</evidence>
<feature type="transmembrane region" description="Helical" evidence="7">
    <location>
        <begin position="103"/>
        <end position="121"/>
    </location>
</feature>
<feature type="transmembrane region" description="Helical" evidence="7">
    <location>
        <begin position="369"/>
        <end position="389"/>
    </location>
</feature>
<dbReference type="InterPro" id="IPR036259">
    <property type="entry name" value="MFS_trans_sf"/>
</dbReference>
<comment type="caution">
    <text evidence="9">The sequence shown here is derived from an EMBL/GenBank/DDBJ whole genome shotgun (WGS) entry which is preliminary data.</text>
</comment>
<keyword evidence="6 7" id="KW-0472">Membrane</keyword>
<keyword evidence="9" id="KW-0762">Sugar transport</keyword>
<protein>
    <submittedName>
        <fullName evidence="9">Putative glucose transporter</fullName>
    </submittedName>
</protein>
<dbReference type="Pfam" id="PF00083">
    <property type="entry name" value="Sugar_tr"/>
    <property type="match status" value="1"/>
</dbReference>
<sequence>MTNFCILFDDVKAYMLFSLFISTLGPIQYGFHLAELNAPQDLIMCGHNSITKGNIHLKALGLSNCIQMTEAIFASLSSVFVIGGFIGAVITGQGCNIYGRLKTMRLMSLFFVVGSILETVAESVLTLIIGRFLTGLGAGTATVVTPLYISEISPPKLRSLSGTITQTMICLGILLTQTLGYVFRYASQWRFILVFGTGLGIVHAVFLFFIPESPAWLLLSKNPQLAKQVLQSIRSARYPIHKEIATWNNMNPTSAEEEPLIASPRSLVTRNELDNSINAEFTTGLPSKKGIFTVLHDPLYYPAVIAVVGVMFAQQLSGINSINLYSVSLLHGVLPISSRALAIVISTINVVATIICAPLVYYIGRKSCLLISIAGMGAMSFILALSLVLELKLLAAFAVLLFVGFFATGLGPVPIIMASELVGLEAVSATQSWCLAGNYMATFLVAQFFPLVNSWMNAQWGGTGWVFFGFAASAIMSFIFVAYCVPETKGKNNPDEIWGRTKQSSFQQDA</sequence>
<dbReference type="STRING" id="52586.A0A0B1PFY9"/>
<evidence type="ECO:0000256" key="4">
    <source>
        <dbReference type="ARBA" id="ARBA00022692"/>
    </source>
</evidence>
<dbReference type="InterPro" id="IPR005829">
    <property type="entry name" value="Sugar_transporter_CS"/>
</dbReference>
<dbReference type="Proteomes" id="UP000030854">
    <property type="component" value="Unassembled WGS sequence"/>
</dbReference>